<dbReference type="RefSeq" id="XP_022487882.1">
    <property type="nucleotide sequence ID" value="XM_022632294.1"/>
</dbReference>
<evidence type="ECO:0000256" key="7">
    <source>
        <dbReference type="PROSITE-ProRule" id="PRU01363"/>
    </source>
</evidence>
<dbReference type="GeneID" id="34577028"/>
<dbReference type="SUPFAM" id="SSF52151">
    <property type="entry name" value="FabD/lysophospholipase-like"/>
    <property type="match status" value="1"/>
</dbReference>
<dbReference type="Pfam" id="PF00698">
    <property type="entry name" value="Acyl_transf_1"/>
    <property type="match status" value="1"/>
</dbReference>
<dbReference type="InterPro" id="IPR020807">
    <property type="entry name" value="PKS_DH"/>
</dbReference>
<sequence>MRLCTECREGSLRLLFGPQCTEIGNQITRIRDALENHPSGLQFLHDIVNELPSLWPVIVGACPALDRVPGERGLTALAQLVNNESSASPVGDQLNIVLTPLTVMAHIAEFWQLQNVAAHPALPSGSSITSPAALPRIIDVQGFCVGFLAASVVASSEDAREFQSTASNAIRLAVCIGALIDLDETVSGEATSIAVRWESQESYEHLQQILTQEPNVYISCETDVNSVTITLPDPAAKWMKQQLNGFGLRSKQLSLRGRFHHPEAHDQVVRHIMQLCSRDCRFELPNSDTLPFPLRSNKDGEVIEPGTMLHTVALKTILCERANWWKTISSLLTDWELGVDESRLMSISTTEFVPRSARGHLVSQGSFPTACRKHGPVNGHTPSAPTTSFLKEEDNVDTRPQNAQVAPIAITGMACRYSGADCVEELWDLLEQGQCNVQRVPENRFRMSELQREPSGPFWGHFLEHPDVFDHRFFGISAREAESMDPQQRVLLQVAYEAMESAGYCGWQKTKLTQDIGCYVGVGSEDYTENVASRHANAFSATGSLQSFISGRTSHFFGWSGPSITIDTACSSAAVAIHLACKALQTKECSIAVAGGVNVLTNPTVYQNLAAASFLSPTGACKPFDAAADGYCRGEGAGLVVLRPLQDAIDHGDPILAVIAGSAVNQGSNNSPIMVPDAQSQQTLYDKALSLAGVTPEQVTYVEAHGTGTQVGDPIELDSLRRAFGDRHRRQDLFVGSIKGNIGHTETSSGAAGLLKTILMLQHRRIPQQANFSILNPKVTPLDHDRLIIPVESTKWEAEARLALVSNYGASGSNAALVVREQITKQGHATPRYLLDVPILISAQSQDSTRAYCGALRSALLSNSITVQDLAYNLAIKQNRGFSFISAFPISSHAESLGARLEAIVTGESADILQKRPASEPPIILCFGGQGGQRPCISKTLFDNCVLLQKHLLECEKVGEMLGLPSLFPMIFASDPIADIIHLHFLLFATQYACARAWLDSGLCVNRIVGHSFGQLTALSVAGTLSLRDGIFLITERARLIQARWGADSGAMLAFEGPKTVLDELLTQTGHCVGIACYNGPQQVILTGTEESIRTFENSVEGNTSDNNIRLRRLDITHAFHSRLMDSIMPDLMEVAQSLTYLKPAIPIEDCSMNGDWSIVTPAKIVEHTRRTVYFQHAVERIAQNLRGPAVWLEAGSASPIIPMVRRALENPSELHTYCKVDLRGPDAARNLATVTSDLWAQGIHVQFWPFHRLQADAFSWLNLPPYQFAKTTHWIDFEPAAFSSAPSKVSNAASQQRTGLLHQLSDGPDEYLFAVNTQDPLYRSCTQGHAVLDQPLCPASMYMEIVLRATACLSSLHATSTPALSHIDDLTISSPLVLDPLGDVHVRLSPEGPSCSQVWSFSIFSNSEQARDTVTHAKGTVSLLQDHSSSMASFHSIGRLVNQSRARAIMEEPTSSGLKGSAVYSALRQVTNYADYFRGVREVFANGCEATGIVTMAPLTTENTSNPILLDNFLQVAGIHVNCLSDRQEDTVFVCNAIGKTFIGELLFRTASEALLPSWTVFTNYAQQSKNQITCDIYVKDSVTNGILVAMMGVFFTPVPIRTLARTLAKLNNNSLKDAKPVAICSVPPQTQSPDDMPAHERATAEINVDRDLAALQEMFSDICGVDTDELSPDTSLIDIGVDSLLSTEVLSEMKKRFQIDITYSTFVELPDIQSLAQHIFPGRSKAALSRPVGDEIVPNGPAMSHAGPDVTMDASDEPSLAIVAHQCYEATRTAVSHTDDAHWTNFFHSVYPQQMRLITAYVVEAFRLLDCPLESYQEGEVVPTISVLPRHEALRNHLYVILESVNLLCRTPEGKLVRTATPLSPLSSHGLHTQIRSEHPAYKLEHDLLQITGPQLANCLSGRADGVSLIFRDAQTRCLLEDVYTHSPVFKSGNLYLARYLMDVIQRFGNNRPIKILEIGAGTGGTTKFLLDQLLNLPGATTRVDYTFTDISLSLIAAARKKFANYNFVQFNTLDIEQEPPTRLHGQYDIVLSTNCIHATRSIAQSCSHIRTLLQPNGILCLVELTRDIFWLDLVFGLLEGWWRFDDGRQHALASEQLWHQTLHQAGFDWVGWTDNETVESNALRVIVSSPSGVSGLTQGISTKPVKMETVVWARRSDLELKVDIYYPNEVDTLRTPRPIALMIHGGGHVTLSRHDIRPSQTQILLRAGFLPISIDYRLCPEVSLVDGPMADVCHALNWIRNTLPSLPLLRPDIRPDGNRVVVVGWSTGGHLAMTLPWTAPAAGIAAPDAILAFYCPTNYEDPFWSRPNFPFGKTVAPNDMEYDVWEGVRDTPIVGYNIPPQERPLGGWMSTRDPRSRIALHMNWKGQTLDMLLKGWRHKDKADDIPRPTEEEIQAVSPHYQIRTGRYGTPTFLIHGTMDDLVPFEQTESTYDVLVQNGVEAEIRVARPPLGTAFVLFLNDNVTSLVADRE</sequence>
<dbReference type="Gene3D" id="3.40.366.10">
    <property type="entry name" value="Malonyl-Coenzyme A Acyl Carrier Protein, domain 2"/>
    <property type="match status" value="2"/>
</dbReference>
<dbReference type="InterPro" id="IPR049492">
    <property type="entry name" value="BD-FAE-like_dom"/>
</dbReference>
<dbReference type="SUPFAM" id="SSF53474">
    <property type="entry name" value="alpha/beta-Hydrolases"/>
    <property type="match status" value="1"/>
</dbReference>
<dbReference type="GO" id="GO:0017000">
    <property type="term" value="P:antibiotic biosynthetic process"/>
    <property type="evidence" value="ECO:0007669"/>
    <property type="project" value="UniProtKB-ARBA"/>
</dbReference>
<organism evidence="11 12">
    <name type="scientific">Penicillium arizonense</name>
    <dbReference type="NCBI Taxonomy" id="1835702"/>
    <lineage>
        <taxon>Eukaryota</taxon>
        <taxon>Fungi</taxon>
        <taxon>Dikarya</taxon>
        <taxon>Ascomycota</taxon>
        <taxon>Pezizomycotina</taxon>
        <taxon>Eurotiomycetes</taxon>
        <taxon>Eurotiomycetidae</taxon>
        <taxon>Eurotiales</taxon>
        <taxon>Aspergillaceae</taxon>
        <taxon>Penicillium</taxon>
    </lineage>
</organism>
<dbReference type="Pfam" id="PF20434">
    <property type="entry name" value="BD-FAE"/>
    <property type="match status" value="1"/>
</dbReference>
<dbReference type="SMART" id="SM00826">
    <property type="entry name" value="PKS_DH"/>
    <property type="match status" value="1"/>
</dbReference>
<dbReference type="InterPro" id="IPR020841">
    <property type="entry name" value="PKS_Beta-ketoAc_synthase_dom"/>
</dbReference>
<dbReference type="SUPFAM" id="SSF53335">
    <property type="entry name" value="S-adenosyl-L-methionine-dependent methyltransferases"/>
    <property type="match status" value="1"/>
</dbReference>
<evidence type="ECO:0000256" key="5">
    <source>
        <dbReference type="ARBA" id="ARBA00022679"/>
    </source>
</evidence>
<dbReference type="Pfam" id="PF21089">
    <property type="entry name" value="PKS_DH_N"/>
    <property type="match status" value="1"/>
</dbReference>
<dbReference type="InterPro" id="IPR001227">
    <property type="entry name" value="Ac_transferase_dom_sf"/>
</dbReference>
<accession>A0A1F5LHE4</accession>
<dbReference type="InterPro" id="IPR041068">
    <property type="entry name" value="HTH_51"/>
</dbReference>
<dbReference type="SMART" id="SM00823">
    <property type="entry name" value="PKS_PP"/>
    <property type="match status" value="1"/>
</dbReference>
<dbReference type="Gene3D" id="3.40.50.150">
    <property type="entry name" value="Vaccinia Virus protein VP39"/>
    <property type="match status" value="1"/>
</dbReference>
<dbReference type="InterPro" id="IPR020806">
    <property type="entry name" value="PKS_PP-bd"/>
</dbReference>
<dbReference type="Pfam" id="PF00550">
    <property type="entry name" value="PP-binding"/>
    <property type="match status" value="1"/>
</dbReference>
<dbReference type="Proteomes" id="UP000177622">
    <property type="component" value="Unassembled WGS sequence"/>
</dbReference>
<dbReference type="PROSITE" id="PS00606">
    <property type="entry name" value="KS3_1"/>
    <property type="match status" value="1"/>
</dbReference>
<keyword evidence="5" id="KW-0808">Transferase</keyword>
<evidence type="ECO:0000313" key="11">
    <source>
        <dbReference type="EMBL" id="OGE52440.1"/>
    </source>
</evidence>
<name>A0A1F5LHE4_PENAI</name>
<dbReference type="GO" id="GO:0006508">
    <property type="term" value="P:proteolysis"/>
    <property type="evidence" value="ECO:0007669"/>
    <property type="project" value="InterPro"/>
</dbReference>
<dbReference type="CDD" id="cd00833">
    <property type="entry name" value="PKS"/>
    <property type="match status" value="1"/>
</dbReference>
<comment type="caution">
    <text evidence="11">The sequence shown here is derived from an EMBL/GenBank/DDBJ whole genome shotgun (WGS) entry which is preliminary data.</text>
</comment>
<dbReference type="OrthoDB" id="429813at2759"/>
<dbReference type="EMBL" id="LXJU01000010">
    <property type="protein sequence ID" value="OGE52440.1"/>
    <property type="molecule type" value="Genomic_DNA"/>
</dbReference>
<dbReference type="InterPro" id="IPR014030">
    <property type="entry name" value="Ketoacyl_synth_N"/>
</dbReference>
<dbReference type="Pfam" id="PF08242">
    <property type="entry name" value="Methyltransf_12"/>
    <property type="match status" value="1"/>
</dbReference>
<dbReference type="InterPro" id="IPR001375">
    <property type="entry name" value="Peptidase_S9_cat"/>
</dbReference>
<dbReference type="InterPro" id="IPR032088">
    <property type="entry name" value="SAT"/>
</dbReference>
<feature type="domain" description="Carrier" evidence="8">
    <location>
        <begin position="1651"/>
        <end position="1725"/>
    </location>
</feature>
<dbReference type="GO" id="GO:0032259">
    <property type="term" value="P:methylation"/>
    <property type="evidence" value="ECO:0007669"/>
    <property type="project" value="UniProtKB-KW"/>
</dbReference>
<dbReference type="Gene3D" id="3.30.70.3290">
    <property type="match status" value="1"/>
</dbReference>
<dbReference type="Pfam" id="PF02801">
    <property type="entry name" value="Ketoacyl-synt_C"/>
    <property type="match status" value="1"/>
</dbReference>
<dbReference type="SMART" id="SM00827">
    <property type="entry name" value="PKS_AT"/>
    <property type="match status" value="1"/>
</dbReference>
<dbReference type="InterPro" id="IPR006162">
    <property type="entry name" value="Ppantetheine_attach_site"/>
</dbReference>
<dbReference type="Gene3D" id="3.40.50.1820">
    <property type="entry name" value="alpha/beta hydrolase"/>
    <property type="match status" value="1"/>
</dbReference>
<dbReference type="InterPro" id="IPR016035">
    <property type="entry name" value="Acyl_Trfase/lysoPLipase"/>
</dbReference>
<dbReference type="PROSITE" id="PS52004">
    <property type="entry name" value="KS3_2"/>
    <property type="match status" value="1"/>
</dbReference>
<dbReference type="GO" id="GO:0030639">
    <property type="term" value="P:polyketide biosynthetic process"/>
    <property type="evidence" value="ECO:0007669"/>
    <property type="project" value="UniProtKB-ARBA"/>
</dbReference>
<keyword evidence="3" id="KW-0597">Phosphoprotein</keyword>
<dbReference type="InterPro" id="IPR049552">
    <property type="entry name" value="PKS_DH_N"/>
</dbReference>
<dbReference type="InterPro" id="IPR009081">
    <property type="entry name" value="PP-bd_ACP"/>
</dbReference>
<evidence type="ECO:0000256" key="1">
    <source>
        <dbReference type="ARBA" id="ARBA00004721"/>
    </source>
</evidence>
<dbReference type="STRING" id="1835702.A0A1F5LHE4"/>
<feature type="domain" description="PKS/mFAS DH" evidence="10">
    <location>
        <begin position="1296"/>
        <end position="1606"/>
    </location>
</feature>
<keyword evidence="4" id="KW-0489">Methyltransferase</keyword>
<dbReference type="InterPro" id="IPR016039">
    <property type="entry name" value="Thiolase-like"/>
</dbReference>
<dbReference type="Pfam" id="PF18558">
    <property type="entry name" value="HTH_51"/>
    <property type="match status" value="1"/>
</dbReference>
<dbReference type="InterPro" id="IPR016036">
    <property type="entry name" value="Malonyl_transacylase_ACP-bd"/>
</dbReference>
<dbReference type="GO" id="GO:0004315">
    <property type="term" value="F:3-oxoacyl-[acyl-carrier-protein] synthase activity"/>
    <property type="evidence" value="ECO:0007669"/>
    <property type="project" value="InterPro"/>
</dbReference>
<protein>
    <submittedName>
        <fullName evidence="11">Uncharacterized protein</fullName>
    </submittedName>
</protein>
<gene>
    <name evidence="11" type="ORF">PENARI_c010G07355</name>
</gene>
<feature type="active site" description="Proton donor; for dehydratase activity" evidence="7">
    <location>
        <position position="1512"/>
    </location>
</feature>
<dbReference type="CDD" id="cd02440">
    <property type="entry name" value="AdoMet_MTases"/>
    <property type="match status" value="1"/>
</dbReference>
<dbReference type="SUPFAM" id="SSF53901">
    <property type="entry name" value="Thiolase-like"/>
    <property type="match status" value="1"/>
</dbReference>
<dbReference type="InterPro" id="IPR036736">
    <property type="entry name" value="ACP-like_sf"/>
</dbReference>
<evidence type="ECO:0000256" key="2">
    <source>
        <dbReference type="ARBA" id="ARBA00022450"/>
    </source>
</evidence>
<dbReference type="GO" id="GO:1901336">
    <property type="term" value="P:lactone biosynthetic process"/>
    <property type="evidence" value="ECO:0007669"/>
    <property type="project" value="UniProtKB-ARBA"/>
</dbReference>
<dbReference type="SMART" id="SM00825">
    <property type="entry name" value="PKS_KS"/>
    <property type="match status" value="1"/>
</dbReference>
<dbReference type="PANTHER" id="PTHR43775:SF21">
    <property type="entry name" value="NON-REDUCING POLYKETIDE SYNTHASE AUSA-RELATED"/>
    <property type="match status" value="1"/>
</dbReference>
<evidence type="ECO:0000259" key="10">
    <source>
        <dbReference type="PROSITE" id="PS52019"/>
    </source>
</evidence>
<evidence type="ECO:0000259" key="9">
    <source>
        <dbReference type="PROSITE" id="PS52004"/>
    </source>
</evidence>
<dbReference type="PROSITE" id="PS00012">
    <property type="entry name" value="PHOSPHOPANTETHEINE"/>
    <property type="match status" value="1"/>
</dbReference>
<dbReference type="SUPFAM" id="SSF55048">
    <property type="entry name" value="Probable ACP-binding domain of malonyl-CoA ACP transacylase"/>
    <property type="match status" value="1"/>
</dbReference>
<dbReference type="Gene3D" id="3.10.129.110">
    <property type="entry name" value="Polyketide synthase dehydratase"/>
    <property type="match status" value="1"/>
</dbReference>
<dbReference type="SUPFAM" id="SSF47336">
    <property type="entry name" value="ACP-like"/>
    <property type="match status" value="1"/>
</dbReference>
<dbReference type="GO" id="GO:0008236">
    <property type="term" value="F:serine-type peptidase activity"/>
    <property type="evidence" value="ECO:0007669"/>
    <property type="project" value="InterPro"/>
</dbReference>
<dbReference type="PANTHER" id="PTHR43775">
    <property type="entry name" value="FATTY ACID SYNTHASE"/>
    <property type="match status" value="1"/>
</dbReference>
<dbReference type="InterPro" id="IPR029058">
    <property type="entry name" value="AB_hydrolase_fold"/>
</dbReference>
<evidence type="ECO:0000313" key="12">
    <source>
        <dbReference type="Proteomes" id="UP000177622"/>
    </source>
</evidence>
<feature type="active site" description="Proton acceptor; for dehydratase activity" evidence="7">
    <location>
        <position position="1330"/>
    </location>
</feature>
<dbReference type="PROSITE" id="PS50075">
    <property type="entry name" value="CARRIER"/>
    <property type="match status" value="1"/>
</dbReference>
<feature type="domain" description="Ketosynthase family 3 (KS3)" evidence="9">
    <location>
        <begin position="405"/>
        <end position="821"/>
    </location>
</feature>
<keyword evidence="6" id="KW-0511">Multifunctional enzyme</keyword>
<keyword evidence="12" id="KW-1185">Reference proteome</keyword>
<dbReference type="InterPro" id="IPR013217">
    <property type="entry name" value="Methyltransf_12"/>
</dbReference>
<dbReference type="GO" id="GO:0008168">
    <property type="term" value="F:methyltransferase activity"/>
    <property type="evidence" value="ECO:0007669"/>
    <property type="project" value="UniProtKB-KW"/>
</dbReference>
<dbReference type="Gene3D" id="1.10.1200.10">
    <property type="entry name" value="ACP-like"/>
    <property type="match status" value="1"/>
</dbReference>
<reference evidence="11 12" key="1">
    <citation type="journal article" date="2016" name="Sci. Rep.">
        <title>Penicillium arizonense, a new, genome sequenced fungal species, reveals a high chemical diversity in secreted metabolites.</title>
        <authorList>
            <person name="Grijseels S."/>
            <person name="Nielsen J.C."/>
            <person name="Randelovic M."/>
            <person name="Nielsen J."/>
            <person name="Nielsen K.F."/>
            <person name="Workman M."/>
            <person name="Frisvad J.C."/>
        </authorList>
    </citation>
    <scope>NUCLEOTIDE SEQUENCE [LARGE SCALE GENOMIC DNA]</scope>
    <source>
        <strain evidence="11 12">CBS 141311</strain>
    </source>
</reference>
<dbReference type="GO" id="GO:0004312">
    <property type="term" value="F:fatty acid synthase activity"/>
    <property type="evidence" value="ECO:0007669"/>
    <property type="project" value="TreeGrafter"/>
</dbReference>
<dbReference type="InterPro" id="IPR029063">
    <property type="entry name" value="SAM-dependent_MTases_sf"/>
</dbReference>
<proteinExistence type="predicted"/>
<dbReference type="PROSITE" id="PS52019">
    <property type="entry name" value="PKS_MFAS_DH"/>
    <property type="match status" value="1"/>
</dbReference>
<dbReference type="InterPro" id="IPR014031">
    <property type="entry name" value="Ketoacyl_synth_C"/>
</dbReference>
<dbReference type="SMART" id="SM01294">
    <property type="entry name" value="PKS_PP_betabranch"/>
    <property type="match status" value="1"/>
</dbReference>
<dbReference type="InterPro" id="IPR049900">
    <property type="entry name" value="PKS_mFAS_DH"/>
</dbReference>
<evidence type="ECO:0000256" key="4">
    <source>
        <dbReference type="ARBA" id="ARBA00022603"/>
    </source>
</evidence>
<dbReference type="GO" id="GO:0031177">
    <property type="term" value="F:phosphopantetheine binding"/>
    <property type="evidence" value="ECO:0007669"/>
    <property type="project" value="InterPro"/>
</dbReference>
<dbReference type="Pfam" id="PF00326">
    <property type="entry name" value="Peptidase_S9"/>
    <property type="match status" value="1"/>
</dbReference>
<feature type="region of interest" description="N-terminal hotdog fold" evidence="7">
    <location>
        <begin position="1296"/>
        <end position="1429"/>
    </location>
</feature>
<dbReference type="InterPro" id="IPR050091">
    <property type="entry name" value="PKS_NRPS_Biosynth_Enz"/>
</dbReference>
<dbReference type="Pfam" id="PF00109">
    <property type="entry name" value="ketoacyl-synt"/>
    <property type="match status" value="1"/>
</dbReference>
<dbReference type="InterPro" id="IPR014043">
    <property type="entry name" value="Acyl_transferase_dom"/>
</dbReference>
<dbReference type="Gene3D" id="3.40.47.10">
    <property type="match status" value="1"/>
</dbReference>
<dbReference type="InterPro" id="IPR018201">
    <property type="entry name" value="Ketoacyl_synth_AS"/>
</dbReference>
<evidence type="ECO:0000259" key="8">
    <source>
        <dbReference type="PROSITE" id="PS50075"/>
    </source>
</evidence>
<evidence type="ECO:0000256" key="6">
    <source>
        <dbReference type="ARBA" id="ARBA00023268"/>
    </source>
</evidence>
<dbReference type="InterPro" id="IPR042104">
    <property type="entry name" value="PKS_dehydratase_sf"/>
</dbReference>
<keyword evidence="2" id="KW-0596">Phosphopantetheine</keyword>
<comment type="pathway">
    <text evidence="1">Secondary metabolite biosynthesis; terpenoid biosynthesis.</text>
</comment>
<feature type="region of interest" description="C-terminal hotdog fold" evidence="7">
    <location>
        <begin position="1455"/>
        <end position="1606"/>
    </location>
</feature>
<dbReference type="Pfam" id="PF16073">
    <property type="entry name" value="SAT"/>
    <property type="match status" value="1"/>
</dbReference>
<dbReference type="GO" id="GO:0006633">
    <property type="term" value="P:fatty acid biosynthetic process"/>
    <property type="evidence" value="ECO:0007669"/>
    <property type="project" value="InterPro"/>
</dbReference>
<evidence type="ECO:0000256" key="3">
    <source>
        <dbReference type="ARBA" id="ARBA00022553"/>
    </source>
</evidence>